<dbReference type="Gene3D" id="3.30.1370.50">
    <property type="entry name" value="R3H-like domain"/>
    <property type="match status" value="1"/>
</dbReference>
<evidence type="ECO:0000313" key="10">
    <source>
        <dbReference type="Proteomes" id="UP001596022"/>
    </source>
</evidence>
<feature type="compositionally biased region" description="Basic and acidic residues" evidence="7">
    <location>
        <begin position="187"/>
        <end position="198"/>
    </location>
</feature>
<dbReference type="InterPro" id="IPR034079">
    <property type="entry name" value="R3H_KhpB"/>
</dbReference>
<dbReference type="InterPro" id="IPR039247">
    <property type="entry name" value="KhpB"/>
</dbReference>
<dbReference type="Proteomes" id="UP001596022">
    <property type="component" value="Unassembled WGS sequence"/>
</dbReference>
<evidence type="ECO:0000256" key="5">
    <source>
        <dbReference type="ARBA" id="ARBA00023316"/>
    </source>
</evidence>
<dbReference type="SUPFAM" id="SSF82708">
    <property type="entry name" value="R3H domain"/>
    <property type="match status" value="1"/>
</dbReference>
<gene>
    <name evidence="9" type="primary">jag</name>
    <name evidence="6" type="synonym">eloR</name>
    <name evidence="6" type="synonym">khpB</name>
    <name evidence="9" type="ORF">ACFO4N_13385</name>
</gene>
<feature type="region of interest" description="Disordered" evidence="7">
    <location>
        <begin position="187"/>
        <end position="209"/>
    </location>
</feature>
<dbReference type="NCBIfam" id="NF041568">
    <property type="entry name" value="Jag_EloR"/>
    <property type="match status" value="1"/>
</dbReference>
<dbReference type="InterPro" id="IPR032782">
    <property type="entry name" value="KhpB_N"/>
</dbReference>
<comment type="caution">
    <text evidence="9">The sequence shown here is derived from an EMBL/GenBank/DDBJ whole genome shotgun (WGS) entry which is preliminary data.</text>
</comment>
<dbReference type="SMART" id="SM00393">
    <property type="entry name" value="R3H"/>
    <property type="match status" value="1"/>
</dbReference>
<keyword evidence="3 6" id="KW-0133">Cell shape</keyword>
<dbReference type="HAMAP" id="MF_00867">
    <property type="entry name" value="KhpB"/>
    <property type="match status" value="1"/>
</dbReference>
<dbReference type="PROSITE" id="PS51061">
    <property type="entry name" value="R3H"/>
    <property type="match status" value="1"/>
</dbReference>
<dbReference type="Pfam" id="PF14804">
    <property type="entry name" value="Jag_N"/>
    <property type="match status" value="1"/>
</dbReference>
<dbReference type="Pfam" id="PF01424">
    <property type="entry name" value="R3H"/>
    <property type="match status" value="1"/>
</dbReference>
<keyword evidence="2 6" id="KW-0694">RNA-binding</keyword>
<dbReference type="InterPro" id="IPR001374">
    <property type="entry name" value="R3H_dom"/>
</dbReference>
<protein>
    <recommendedName>
        <fullName evidence="6">RNA-binding protein KhpB</fullName>
    </recommendedName>
    <alternativeName>
        <fullName evidence="6">RNA-binding protein EloR</fullName>
    </alternativeName>
</protein>
<dbReference type="EMBL" id="JBHSFW010000011">
    <property type="protein sequence ID" value="MFC4619707.1"/>
    <property type="molecule type" value="Genomic_DNA"/>
</dbReference>
<reference evidence="10" key="1">
    <citation type="journal article" date="2019" name="Int. J. Syst. Evol. Microbiol.">
        <title>The Global Catalogue of Microorganisms (GCM) 10K type strain sequencing project: providing services to taxonomists for standard genome sequencing and annotation.</title>
        <authorList>
            <consortium name="The Broad Institute Genomics Platform"/>
            <consortium name="The Broad Institute Genome Sequencing Center for Infectious Disease"/>
            <person name="Wu L."/>
            <person name="Ma J."/>
        </authorList>
    </citation>
    <scope>NUCLEOTIDE SEQUENCE [LARGE SCALE GENOMIC DNA]</scope>
    <source>
        <strain evidence="10">CGMCC 1.16306</strain>
    </source>
</reference>
<keyword evidence="1 6" id="KW-0963">Cytoplasm</keyword>
<dbReference type="SMART" id="SM01245">
    <property type="entry name" value="Jag_N"/>
    <property type="match status" value="1"/>
</dbReference>
<dbReference type="CDD" id="cd02414">
    <property type="entry name" value="KH-II_Jag"/>
    <property type="match status" value="1"/>
</dbReference>
<name>A0ABV9GR31_9BACL</name>
<proteinExistence type="inferred from homology"/>
<comment type="subcellular location">
    <subcellularLocation>
        <location evidence="6">Cytoplasm</location>
    </subcellularLocation>
</comment>
<organism evidence="9 10">
    <name type="scientific">Camelliibacillus cellulosilyticus</name>
    <dbReference type="NCBI Taxonomy" id="2174486"/>
    <lineage>
        <taxon>Bacteria</taxon>
        <taxon>Bacillati</taxon>
        <taxon>Bacillota</taxon>
        <taxon>Bacilli</taxon>
        <taxon>Bacillales</taxon>
        <taxon>Sporolactobacillaceae</taxon>
        <taxon>Camelliibacillus</taxon>
    </lineage>
</organism>
<sequence length="209" mass="23395">MKEVTVSGKSVNEAVAEALRSLNATKDQVNVEVLEEPKKGLLGFIGNKLAKVVVTVKSNPVQAAKDYLQTIVAKMGMNVEIEVVKKSERDYDFLLKGDKLAILIGKRGQTLNALQYLVNLIAHQSSELPIRIVLDAENYRLRRKESLERLAQRSADKVVKIGRPVKLEPMPPYERKVIHTFLHEHASVQTRSHGEEPNRSVVLEPKTKG</sequence>
<evidence type="ECO:0000256" key="4">
    <source>
        <dbReference type="ARBA" id="ARBA00023186"/>
    </source>
</evidence>
<evidence type="ECO:0000256" key="2">
    <source>
        <dbReference type="ARBA" id="ARBA00022884"/>
    </source>
</evidence>
<feature type="region of interest" description="Jag_N domain" evidence="6">
    <location>
        <begin position="5"/>
        <end position="55"/>
    </location>
</feature>
<dbReference type="InterPro" id="IPR038247">
    <property type="entry name" value="Jag_N_dom_sf"/>
</dbReference>
<keyword evidence="5 6" id="KW-0961">Cell wall biogenesis/degradation</keyword>
<comment type="function">
    <text evidence="6">A probable RNA chaperone. Forms a complex with KhpA which binds to cellular RNA and controls its expression. Plays a role in peptidoglycan (PG) homeostasis and cell length regulation.</text>
</comment>
<evidence type="ECO:0000256" key="3">
    <source>
        <dbReference type="ARBA" id="ARBA00022960"/>
    </source>
</evidence>
<dbReference type="InterPro" id="IPR038008">
    <property type="entry name" value="Jag_KH"/>
</dbReference>
<evidence type="ECO:0000256" key="1">
    <source>
        <dbReference type="ARBA" id="ARBA00022490"/>
    </source>
</evidence>
<keyword evidence="10" id="KW-1185">Reference proteome</keyword>
<evidence type="ECO:0000313" key="9">
    <source>
        <dbReference type="EMBL" id="MFC4619707.1"/>
    </source>
</evidence>
<dbReference type="Gene3D" id="3.30.300.20">
    <property type="match status" value="1"/>
</dbReference>
<evidence type="ECO:0000256" key="6">
    <source>
        <dbReference type="HAMAP-Rule" id="MF_00867"/>
    </source>
</evidence>
<comment type="domain">
    <text evidence="6">Has an N-terminal Jag-N domain and 2 RNA-binding domains (KH and R3H).</text>
</comment>
<dbReference type="PANTHER" id="PTHR35800:SF1">
    <property type="entry name" value="RNA-BINDING PROTEIN KHPB"/>
    <property type="match status" value="1"/>
</dbReference>
<dbReference type="InterPro" id="IPR036867">
    <property type="entry name" value="R3H_dom_sf"/>
</dbReference>
<keyword evidence="4 6" id="KW-0143">Chaperone</keyword>
<feature type="domain" description="R3H" evidence="8">
    <location>
        <begin position="141"/>
        <end position="207"/>
    </location>
</feature>
<dbReference type="Pfam" id="PF13083">
    <property type="entry name" value="KH_KhpA-B"/>
    <property type="match status" value="1"/>
</dbReference>
<evidence type="ECO:0000259" key="8">
    <source>
        <dbReference type="PROSITE" id="PS51061"/>
    </source>
</evidence>
<dbReference type="InterPro" id="IPR015946">
    <property type="entry name" value="KH_dom-like_a/b"/>
</dbReference>
<accession>A0ABV9GR31</accession>
<comment type="similarity">
    <text evidence="6">Belongs to the KhpB RNA-binding protein family.</text>
</comment>
<evidence type="ECO:0000256" key="7">
    <source>
        <dbReference type="SAM" id="MobiDB-lite"/>
    </source>
</evidence>
<dbReference type="Gene3D" id="3.30.30.80">
    <property type="entry name" value="probable RNA-binding protein from clostridium symbiosum atcc 14940"/>
    <property type="match status" value="1"/>
</dbReference>
<dbReference type="RefSeq" id="WP_376846801.1">
    <property type="nucleotide sequence ID" value="NZ_JBHSFW010000011.1"/>
</dbReference>
<dbReference type="CDD" id="cd02644">
    <property type="entry name" value="R3H_jag"/>
    <property type="match status" value="1"/>
</dbReference>
<comment type="subunit">
    <text evidence="6">Forms a complex with KhpA.</text>
</comment>
<dbReference type="PANTHER" id="PTHR35800">
    <property type="entry name" value="PROTEIN JAG"/>
    <property type="match status" value="1"/>
</dbReference>